<dbReference type="RefSeq" id="WP_377926352.1">
    <property type="nucleotide sequence ID" value="NZ_JBHUEM010000003.1"/>
</dbReference>
<name>A0ABW4LKL9_9BACI</name>
<evidence type="ECO:0000313" key="3">
    <source>
        <dbReference type="Proteomes" id="UP001597214"/>
    </source>
</evidence>
<gene>
    <name evidence="2" type="ORF">ACFSCX_01600</name>
</gene>
<comment type="caution">
    <text evidence="2">The sequence shown here is derived from an EMBL/GenBank/DDBJ whole genome shotgun (WGS) entry which is preliminary data.</text>
</comment>
<sequence>MNFYINQNICIHQLKVGSVSNSSVLQIGSAGMIKPLSNLYNTGGFKEAAPKAVSPYTGPVEGGGEVEGPVVPLTPPIG</sequence>
<dbReference type="Pfam" id="PF10803">
    <property type="entry name" value="GerPB"/>
    <property type="match status" value="1"/>
</dbReference>
<dbReference type="InterPro" id="IPR024255">
    <property type="entry name" value="GerPB"/>
</dbReference>
<reference evidence="3" key="1">
    <citation type="journal article" date="2019" name="Int. J. Syst. Evol. Microbiol.">
        <title>The Global Catalogue of Microorganisms (GCM) 10K type strain sequencing project: providing services to taxonomists for standard genome sequencing and annotation.</title>
        <authorList>
            <consortium name="The Broad Institute Genomics Platform"/>
            <consortium name="The Broad Institute Genome Sequencing Center for Infectious Disease"/>
            <person name="Wu L."/>
            <person name="Ma J."/>
        </authorList>
    </citation>
    <scope>NUCLEOTIDE SEQUENCE [LARGE SCALE GENOMIC DNA]</scope>
    <source>
        <strain evidence="3">CCUG 49339</strain>
    </source>
</reference>
<keyword evidence="3" id="KW-1185">Reference proteome</keyword>
<evidence type="ECO:0000313" key="2">
    <source>
        <dbReference type="EMBL" id="MFD1735249.1"/>
    </source>
</evidence>
<feature type="region of interest" description="Disordered" evidence="1">
    <location>
        <begin position="56"/>
        <end position="78"/>
    </location>
</feature>
<organism evidence="2 3">
    <name type="scientific">Bacillus salitolerans</name>
    <dbReference type="NCBI Taxonomy" id="1437434"/>
    <lineage>
        <taxon>Bacteria</taxon>
        <taxon>Bacillati</taxon>
        <taxon>Bacillota</taxon>
        <taxon>Bacilli</taxon>
        <taxon>Bacillales</taxon>
        <taxon>Bacillaceae</taxon>
        <taxon>Bacillus</taxon>
    </lineage>
</organism>
<proteinExistence type="predicted"/>
<protein>
    <submittedName>
        <fullName evidence="2">Spore germination protein GerPB</fullName>
    </submittedName>
</protein>
<accession>A0ABW4LKL9</accession>
<dbReference type="Proteomes" id="UP001597214">
    <property type="component" value="Unassembled WGS sequence"/>
</dbReference>
<dbReference type="EMBL" id="JBHUEM010000003">
    <property type="protein sequence ID" value="MFD1735249.1"/>
    <property type="molecule type" value="Genomic_DNA"/>
</dbReference>
<evidence type="ECO:0000256" key="1">
    <source>
        <dbReference type="SAM" id="MobiDB-lite"/>
    </source>
</evidence>